<evidence type="ECO:0000313" key="1">
    <source>
        <dbReference type="EMBL" id="LAA61913.1"/>
    </source>
</evidence>
<name>A0A2D4GQA9_MICCO</name>
<accession>A0A2D4GQA9</accession>
<dbReference type="EMBL" id="IACJ01147381">
    <property type="protein sequence ID" value="LAA61913.1"/>
    <property type="molecule type" value="Transcribed_RNA"/>
</dbReference>
<protein>
    <submittedName>
        <fullName evidence="1">Uncharacterized protein</fullName>
    </submittedName>
</protein>
<organism evidence="1">
    <name type="scientific">Micrurus corallinus</name>
    <name type="common">Brazilian coral snake</name>
    <dbReference type="NCBI Taxonomy" id="54390"/>
    <lineage>
        <taxon>Eukaryota</taxon>
        <taxon>Metazoa</taxon>
        <taxon>Chordata</taxon>
        <taxon>Craniata</taxon>
        <taxon>Vertebrata</taxon>
        <taxon>Euteleostomi</taxon>
        <taxon>Lepidosauria</taxon>
        <taxon>Squamata</taxon>
        <taxon>Bifurcata</taxon>
        <taxon>Unidentata</taxon>
        <taxon>Episquamata</taxon>
        <taxon>Toxicofera</taxon>
        <taxon>Serpentes</taxon>
        <taxon>Colubroidea</taxon>
        <taxon>Elapidae</taxon>
        <taxon>Elapinae</taxon>
        <taxon>Micrurus</taxon>
    </lineage>
</organism>
<sequence length="102" mass="11214">MPDQVMLFRCCKGLDEEKLVVTQTEQDGVAFAFWVRLKRIDISDSGWGNMTSHSSDMQFGSPPGLMVPPEAAGGSHGWGGFVEIHLVNQCLFLTQMALLIVT</sequence>
<dbReference type="EMBL" id="IACJ01147380">
    <property type="protein sequence ID" value="LAA61909.1"/>
    <property type="molecule type" value="Transcribed_RNA"/>
</dbReference>
<reference evidence="1" key="1">
    <citation type="submission" date="2017-07" db="EMBL/GenBank/DDBJ databases">
        <authorList>
            <person name="Mikheyev A."/>
            <person name="Grau M."/>
        </authorList>
    </citation>
    <scope>NUCLEOTIDE SEQUENCE</scope>
    <source>
        <tissue evidence="1">Venom_gland</tissue>
    </source>
</reference>
<proteinExistence type="predicted"/>
<reference evidence="1" key="2">
    <citation type="submission" date="2017-11" db="EMBL/GenBank/DDBJ databases">
        <title>Coralsnake Venomics: Analyses of Venom Gland Transcriptomes and Proteomes of Six Brazilian Taxa.</title>
        <authorList>
            <person name="Aird S.D."/>
            <person name="Jorge da Silva N."/>
            <person name="Qiu L."/>
            <person name="Villar-Briones A."/>
            <person name="Aparecida-Saddi V."/>
            <person name="Campos-Telles M.P."/>
            <person name="Grau M."/>
            <person name="Mikheyev A.S."/>
        </authorList>
    </citation>
    <scope>NUCLEOTIDE SEQUENCE</scope>
    <source>
        <tissue evidence="1">Venom_gland</tissue>
    </source>
</reference>
<dbReference type="AlphaFoldDB" id="A0A2D4GQA9"/>